<keyword evidence="3" id="KW-0813">Transport</keyword>
<accession>A0A9I3FGK7</accession>
<dbReference type="EnsemblMetazoa" id="AEPI015490-RA">
    <property type="protein sequence ID" value="AEPI015490-PA"/>
    <property type="gene ID" value="AEPI015490"/>
</dbReference>
<dbReference type="GO" id="GO:0007608">
    <property type="term" value="P:sensory perception of smell"/>
    <property type="evidence" value="ECO:0007669"/>
    <property type="project" value="UniProtKB-KW"/>
</dbReference>
<evidence type="ECO:0000313" key="9">
    <source>
        <dbReference type="EnsemblMetazoa" id="AEPI015490-PA"/>
    </source>
</evidence>
<evidence type="ECO:0000256" key="1">
    <source>
        <dbReference type="ARBA" id="ARBA00004613"/>
    </source>
</evidence>
<evidence type="ECO:0000256" key="2">
    <source>
        <dbReference type="ARBA" id="ARBA00008098"/>
    </source>
</evidence>
<reference evidence="9" key="2">
    <citation type="submission" date="2023-03" db="UniProtKB">
        <authorList>
            <consortium name="EnsemblMetazoa"/>
        </authorList>
    </citation>
    <scope>IDENTIFICATION</scope>
    <source>
        <strain evidence="9">Epiroticus2</strain>
    </source>
</reference>
<evidence type="ECO:0000256" key="5">
    <source>
        <dbReference type="ARBA" id="ARBA00022606"/>
    </source>
</evidence>
<keyword evidence="10" id="KW-1185">Reference proteome</keyword>
<dbReference type="InterPro" id="IPR036728">
    <property type="entry name" value="PBP_GOBP_sf"/>
</dbReference>
<comment type="similarity">
    <text evidence="2">Belongs to the PBP/GOBP family.</text>
</comment>
<dbReference type="PANTHER" id="PTHR21066">
    <property type="entry name" value="ODORANT-BINDING PROTEIN 59A-RELATED"/>
    <property type="match status" value="1"/>
</dbReference>
<protein>
    <submittedName>
        <fullName evidence="9">Uncharacterized protein</fullName>
    </submittedName>
</protein>
<evidence type="ECO:0000313" key="10">
    <source>
        <dbReference type="Proteomes" id="UP000075885"/>
    </source>
</evidence>
<sequence>MECSWPLFLCSFLLLVLGTAANQCIDMEAHREEVTQCCRHEAFSTEEVFEKCYRELSRQLAPDTPDFTVCFLDCTYREMGYLNEANEIQLPKYIEFLTAFENTYQVAVANALNACNAIKADIRRDVQNLATKCDAFALLFHVCVTQLTMENCPADRWTASDICAQVKMNVPPCQ</sequence>
<keyword evidence="8" id="KW-0732">Signal</keyword>
<reference evidence="10" key="1">
    <citation type="submission" date="2013-03" db="EMBL/GenBank/DDBJ databases">
        <title>The Genome Sequence of Anopheles epiroticus epiroticus2.</title>
        <authorList>
            <consortium name="The Broad Institute Genomics Platform"/>
            <person name="Neafsey D.E."/>
            <person name="Howell P."/>
            <person name="Walker B."/>
            <person name="Young S.K."/>
            <person name="Zeng Q."/>
            <person name="Gargeya S."/>
            <person name="Fitzgerald M."/>
            <person name="Haas B."/>
            <person name="Abouelleil A."/>
            <person name="Allen A.W."/>
            <person name="Alvarado L."/>
            <person name="Arachchi H.M."/>
            <person name="Berlin A.M."/>
            <person name="Chapman S.B."/>
            <person name="Gainer-Dewar J."/>
            <person name="Goldberg J."/>
            <person name="Griggs A."/>
            <person name="Gujja S."/>
            <person name="Hansen M."/>
            <person name="Howarth C."/>
            <person name="Imamovic A."/>
            <person name="Ireland A."/>
            <person name="Larimer J."/>
            <person name="McCowan C."/>
            <person name="Murphy C."/>
            <person name="Pearson M."/>
            <person name="Poon T.W."/>
            <person name="Priest M."/>
            <person name="Roberts A."/>
            <person name="Saif S."/>
            <person name="Shea T."/>
            <person name="Sisk P."/>
            <person name="Sykes S."/>
            <person name="Wortman J."/>
            <person name="Nusbaum C."/>
            <person name="Birren B."/>
        </authorList>
    </citation>
    <scope>NUCLEOTIDE SEQUENCE [LARGE SCALE GENOMIC DNA]</scope>
    <source>
        <strain evidence="10">Epiroticus2</strain>
    </source>
</reference>
<dbReference type="GO" id="GO:0005549">
    <property type="term" value="F:odorant binding"/>
    <property type="evidence" value="ECO:0007669"/>
    <property type="project" value="InterPro"/>
</dbReference>
<keyword evidence="4" id="KW-0964">Secreted</keyword>
<proteinExistence type="inferred from homology"/>
<dbReference type="InterPro" id="IPR006170">
    <property type="entry name" value="PBP/GOBP"/>
</dbReference>
<organism evidence="9 10">
    <name type="scientific">Anopheles epiroticus</name>
    <dbReference type="NCBI Taxonomy" id="199890"/>
    <lineage>
        <taxon>Eukaryota</taxon>
        <taxon>Metazoa</taxon>
        <taxon>Ecdysozoa</taxon>
        <taxon>Arthropoda</taxon>
        <taxon>Hexapoda</taxon>
        <taxon>Insecta</taxon>
        <taxon>Pterygota</taxon>
        <taxon>Neoptera</taxon>
        <taxon>Endopterygota</taxon>
        <taxon>Diptera</taxon>
        <taxon>Nematocera</taxon>
        <taxon>Culicoidea</taxon>
        <taxon>Culicidae</taxon>
        <taxon>Anophelinae</taxon>
        <taxon>Anopheles</taxon>
    </lineage>
</organism>
<keyword evidence="5" id="KW-0716">Sensory transduction</keyword>
<dbReference type="PANTHER" id="PTHR21066:SF3">
    <property type="entry name" value="IP02236P"/>
    <property type="match status" value="1"/>
</dbReference>
<feature type="chain" id="PRO_5039935768" evidence="8">
    <location>
        <begin position="22"/>
        <end position="174"/>
    </location>
</feature>
<dbReference type="Gene3D" id="1.10.238.270">
    <property type="match status" value="1"/>
</dbReference>
<evidence type="ECO:0000256" key="7">
    <source>
        <dbReference type="ARBA" id="ARBA00023157"/>
    </source>
</evidence>
<dbReference type="InterPro" id="IPR052295">
    <property type="entry name" value="Odorant-binding_protein"/>
</dbReference>
<comment type="subcellular location">
    <subcellularLocation>
        <location evidence="1">Secreted</location>
    </subcellularLocation>
</comment>
<evidence type="ECO:0000256" key="8">
    <source>
        <dbReference type="SAM" id="SignalP"/>
    </source>
</evidence>
<dbReference type="Proteomes" id="UP000075885">
    <property type="component" value="Unassembled WGS sequence"/>
</dbReference>
<feature type="signal peptide" evidence="8">
    <location>
        <begin position="1"/>
        <end position="21"/>
    </location>
</feature>
<evidence type="ECO:0000256" key="6">
    <source>
        <dbReference type="ARBA" id="ARBA00022725"/>
    </source>
</evidence>
<dbReference type="AlphaFoldDB" id="A0A9I3FGK7"/>
<keyword evidence="6" id="KW-0552">Olfaction</keyword>
<dbReference type="Pfam" id="PF01395">
    <property type="entry name" value="PBP_GOBP"/>
    <property type="match status" value="1"/>
</dbReference>
<evidence type="ECO:0000256" key="3">
    <source>
        <dbReference type="ARBA" id="ARBA00022448"/>
    </source>
</evidence>
<dbReference type="SUPFAM" id="SSF47565">
    <property type="entry name" value="Insect pheromone/odorant-binding proteins"/>
    <property type="match status" value="1"/>
</dbReference>
<evidence type="ECO:0000256" key="4">
    <source>
        <dbReference type="ARBA" id="ARBA00022525"/>
    </source>
</evidence>
<keyword evidence="7" id="KW-1015">Disulfide bond</keyword>
<name>A0A9I3FGK7_9DIPT</name>
<dbReference type="GO" id="GO:0005576">
    <property type="term" value="C:extracellular region"/>
    <property type="evidence" value="ECO:0007669"/>
    <property type="project" value="UniProtKB-SubCell"/>
</dbReference>